<feature type="non-terminal residue" evidence="2">
    <location>
        <position position="108"/>
    </location>
</feature>
<feature type="compositionally biased region" description="Basic and acidic residues" evidence="1">
    <location>
        <begin position="91"/>
        <end position="101"/>
    </location>
</feature>
<proteinExistence type="predicted"/>
<protein>
    <submittedName>
        <fullName evidence="2">Uncharacterized protein</fullName>
    </submittedName>
</protein>
<dbReference type="OrthoDB" id="566238at2759"/>
<keyword evidence="3" id="KW-1185">Reference proteome</keyword>
<evidence type="ECO:0000256" key="1">
    <source>
        <dbReference type="SAM" id="MobiDB-lite"/>
    </source>
</evidence>
<sequence length="108" mass="11720">MSVATAAATVRSSSAPRLTCQLLRTRTGMGASSRIISAGHEVFRGRAAQVSVQQCWSDNLKCGGGFGGPYVGARWFSAGRVWRQSAPGNGNRKEEQKEMEFKTYGFEE</sequence>
<name>A0A1J9QFL1_9EURO</name>
<dbReference type="VEuPathDB" id="FungiDB:ACJ73_09030"/>
<dbReference type="STRING" id="1658174.A0A1J9QFL1"/>
<dbReference type="AlphaFoldDB" id="A0A1J9QFL1"/>
<feature type="region of interest" description="Disordered" evidence="1">
    <location>
        <begin position="85"/>
        <end position="108"/>
    </location>
</feature>
<reference evidence="2 3" key="1">
    <citation type="submission" date="2015-08" db="EMBL/GenBank/DDBJ databases">
        <title>Emmonsia species relationships and genome sequence.</title>
        <authorList>
            <person name="Cuomo C.A."/>
            <person name="Schwartz I.S."/>
            <person name="Kenyon C."/>
            <person name="De Hoog G.S."/>
            <person name="Govender N.P."/>
            <person name="Botha A."/>
            <person name="Moreno L."/>
            <person name="De Vries M."/>
            <person name="Munoz J.F."/>
            <person name="Stielow J.B."/>
        </authorList>
    </citation>
    <scope>NUCLEOTIDE SEQUENCE [LARGE SCALE GENOMIC DNA]</scope>
    <source>
        <strain evidence="2 3">EI222</strain>
    </source>
</reference>
<accession>A0A1J9QFL1</accession>
<evidence type="ECO:0000313" key="3">
    <source>
        <dbReference type="Proteomes" id="UP000242791"/>
    </source>
</evidence>
<dbReference type="Proteomes" id="UP000242791">
    <property type="component" value="Unassembled WGS sequence"/>
</dbReference>
<comment type="caution">
    <text evidence="2">The sequence shown here is derived from an EMBL/GenBank/DDBJ whole genome shotgun (WGS) entry which is preliminary data.</text>
</comment>
<gene>
    <name evidence="2" type="ORF">ACJ73_09030</name>
</gene>
<organism evidence="2 3">
    <name type="scientific">Blastomyces percursus</name>
    <dbReference type="NCBI Taxonomy" id="1658174"/>
    <lineage>
        <taxon>Eukaryota</taxon>
        <taxon>Fungi</taxon>
        <taxon>Dikarya</taxon>
        <taxon>Ascomycota</taxon>
        <taxon>Pezizomycotina</taxon>
        <taxon>Eurotiomycetes</taxon>
        <taxon>Eurotiomycetidae</taxon>
        <taxon>Onygenales</taxon>
        <taxon>Ajellomycetaceae</taxon>
        <taxon>Blastomyces</taxon>
    </lineage>
</organism>
<dbReference type="EMBL" id="LGTZ01002353">
    <property type="protein sequence ID" value="OJD14927.1"/>
    <property type="molecule type" value="Genomic_DNA"/>
</dbReference>
<evidence type="ECO:0000313" key="2">
    <source>
        <dbReference type="EMBL" id="OJD14927.1"/>
    </source>
</evidence>